<dbReference type="InterPro" id="IPR002104">
    <property type="entry name" value="Integrase_catalytic"/>
</dbReference>
<dbReference type="PROSITE" id="PS51898">
    <property type="entry name" value="TYR_RECOMBINASE"/>
    <property type="match status" value="1"/>
</dbReference>
<name>E6PQA8_9ZZZZ</name>
<dbReference type="InterPro" id="IPR013762">
    <property type="entry name" value="Integrase-like_cat_sf"/>
</dbReference>
<dbReference type="GO" id="GO:0015074">
    <property type="term" value="P:DNA integration"/>
    <property type="evidence" value="ECO:0007669"/>
    <property type="project" value="InterPro"/>
</dbReference>
<dbReference type="AlphaFoldDB" id="E6PQA8"/>
<evidence type="ECO:0000256" key="1">
    <source>
        <dbReference type="ARBA" id="ARBA00023172"/>
    </source>
</evidence>
<dbReference type="SUPFAM" id="SSF56349">
    <property type="entry name" value="DNA breaking-rejoining enzymes"/>
    <property type="match status" value="1"/>
</dbReference>
<organism evidence="3">
    <name type="scientific">mine drainage metagenome</name>
    <dbReference type="NCBI Taxonomy" id="410659"/>
    <lineage>
        <taxon>unclassified sequences</taxon>
        <taxon>metagenomes</taxon>
        <taxon>ecological metagenomes</taxon>
    </lineage>
</organism>
<protein>
    <submittedName>
        <fullName evidence="3">Phage integrase</fullName>
    </submittedName>
</protein>
<evidence type="ECO:0000259" key="2">
    <source>
        <dbReference type="PROSITE" id="PS51898"/>
    </source>
</evidence>
<dbReference type="GO" id="GO:0003677">
    <property type="term" value="F:DNA binding"/>
    <property type="evidence" value="ECO:0007669"/>
    <property type="project" value="InterPro"/>
</dbReference>
<gene>
    <name evidence="3" type="ORF">CARN2_2584</name>
</gene>
<dbReference type="Gene3D" id="1.10.443.10">
    <property type="entry name" value="Intergrase catalytic core"/>
    <property type="match status" value="1"/>
</dbReference>
<comment type="caution">
    <text evidence="3">The sequence shown here is derived from an EMBL/GenBank/DDBJ whole genome shotgun (WGS) entry which is preliminary data.</text>
</comment>
<sequence>MGAALPAFVPIKSVDASKRIEFPVSLALAPDGSMVVVSSFGDVVWDFHPYIPQECLSLSHKSIDWHVQLPDGRWLTDPEHVGLLLSAKAFVWSLFADPVEGRRRPTMSTLITRTKVLLFLLRWMVDRGLARFADLAGQAQAYAQAVRNSRGAPASATTIRQRLQILEDLYLQRDKLDDGLGTCPWPGESIASLVGSKGGAHKYQPTTEPIPERIAAELAQVATDYVRNRASKILGARDAKEAALEQKKNAGFGRDTLKLTRAALVREWGYGNAYKLNTDLGRLRMACYIVIAMFTGMRESEVMSLPEDCVARRLSRDGSCEVVWLHGTIYKTGMRAKAWQVPEVVAEAVGVLRNLTTHLSQALREEVLELRRRIQLAIGPEKTRLVGRLSIADRHQNKLFLSKYPNGKNVISVLSAASVYSGLKRFCVDHKICGDDGAPYPLHSHQFRRSYARFMAQAELGDLLTLRDHFGHWSLDMTVYYADGASEGYVADTDLLEMVATEKQSRQRQIMWDYLDSDAPLANGSAWLGQWRTNVRTAASKEALIAEYAGSITLNGTGHSWCVGNARGTGCGGLCVFEAPMCVECRYGIIGPEHRPVWEGIRDQQYEALALNDMGVSGRARTQRILDAAETVLRRLDGEEP</sequence>
<dbReference type="InterPro" id="IPR011010">
    <property type="entry name" value="DNA_brk_join_enz"/>
</dbReference>
<evidence type="ECO:0000313" key="3">
    <source>
        <dbReference type="EMBL" id="CBH97112.1"/>
    </source>
</evidence>
<dbReference type="EMBL" id="CABM01000042">
    <property type="protein sequence ID" value="CBH97112.1"/>
    <property type="molecule type" value="Genomic_DNA"/>
</dbReference>
<reference evidence="3" key="1">
    <citation type="submission" date="2009-10" db="EMBL/GenBank/DDBJ databases">
        <title>Diversity of trophic interactions inside an arsenic-rich microbial ecosystem.</title>
        <authorList>
            <person name="Bertin P.N."/>
            <person name="Heinrich-Salmeron A."/>
            <person name="Pelletier E."/>
            <person name="Goulhen-Chollet F."/>
            <person name="Arsene-Ploetze F."/>
            <person name="Gallien S."/>
            <person name="Calteau A."/>
            <person name="Vallenet D."/>
            <person name="Casiot C."/>
            <person name="Chane-Woon-Ming B."/>
            <person name="Giloteaux L."/>
            <person name="Barakat M."/>
            <person name="Bonnefoy V."/>
            <person name="Bruneel O."/>
            <person name="Chandler M."/>
            <person name="Cleiss J."/>
            <person name="Duran R."/>
            <person name="Elbaz-Poulichet F."/>
            <person name="Fonknechten N."/>
            <person name="Lauga B."/>
            <person name="Mornico D."/>
            <person name="Ortet P."/>
            <person name="Schaeffer C."/>
            <person name="Siguier P."/>
            <person name="Alexander Thil Smith A."/>
            <person name="Van Dorsselaer A."/>
            <person name="Weissenbach J."/>
            <person name="Medigue C."/>
            <person name="Le Paslier D."/>
        </authorList>
    </citation>
    <scope>NUCLEOTIDE SEQUENCE</scope>
</reference>
<feature type="domain" description="Tyr recombinase" evidence="2">
    <location>
        <begin position="258"/>
        <end position="494"/>
    </location>
</feature>
<keyword evidence="1" id="KW-0233">DNA recombination</keyword>
<accession>E6PQA8</accession>
<dbReference type="GO" id="GO:0006310">
    <property type="term" value="P:DNA recombination"/>
    <property type="evidence" value="ECO:0007669"/>
    <property type="project" value="UniProtKB-KW"/>
</dbReference>
<proteinExistence type="predicted"/>